<reference evidence="11" key="2">
    <citation type="submission" date="2022-01" db="EMBL/GenBank/DDBJ databases">
        <authorList>
            <person name="Sanchez-Suarez J."/>
            <person name="Villamil L."/>
            <person name="Diaz L.E."/>
        </authorList>
    </citation>
    <scope>NUCLEOTIDE SEQUENCE</scope>
    <source>
        <strain evidence="11">EUFUS-Z928</strain>
    </source>
</reference>
<protein>
    <submittedName>
        <fullName evidence="11">ABC transporter ATP-binding protein/permease</fullName>
    </submittedName>
</protein>
<evidence type="ECO:0000259" key="10">
    <source>
        <dbReference type="PROSITE" id="PS50929"/>
    </source>
</evidence>
<comment type="subcellular location">
    <subcellularLocation>
        <location evidence="1">Cell membrane</location>
        <topology evidence="1">Multi-pass membrane protein</topology>
    </subcellularLocation>
</comment>
<dbReference type="InterPro" id="IPR003593">
    <property type="entry name" value="AAA+_ATPase"/>
</dbReference>
<feature type="transmembrane region" description="Helical" evidence="8">
    <location>
        <begin position="94"/>
        <end position="117"/>
    </location>
</feature>
<evidence type="ECO:0000313" key="11">
    <source>
        <dbReference type="EMBL" id="MDF6103876.1"/>
    </source>
</evidence>
<feature type="region of interest" description="Disordered" evidence="7">
    <location>
        <begin position="1"/>
        <end position="28"/>
    </location>
</feature>
<dbReference type="EMBL" id="JAKJLQ010000033">
    <property type="protein sequence ID" value="MDF6103876.1"/>
    <property type="molecule type" value="Genomic_DNA"/>
</dbReference>
<dbReference type="PANTHER" id="PTHR43394:SF1">
    <property type="entry name" value="ATP-BINDING CASSETTE SUB-FAMILY B MEMBER 10, MITOCHONDRIAL"/>
    <property type="match status" value="1"/>
</dbReference>
<evidence type="ECO:0000256" key="3">
    <source>
        <dbReference type="ARBA" id="ARBA00022741"/>
    </source>
</evidence>
<dbReference type="SUPFAM" id="SSF90123">
    <property type="entry name" value="ABC transporter transmembrane region"/>
    <property type="match status" value="1"/>
</dbReference>
<keyword evidence="12" id="KW-1185">Reference proteome</keyword>
<feature type="transmembrane region" description="Helical" evidence="8">
    <location>
        <begin position="162"/>
        <end position="184"/>
    </location>
</feature>
<comment type="caution">
    <text evidence="11">The sequence shown here is derived from an EMBL/GenBank/DDBJ whole genome shotgun (WGS) entry which is preliminary data.</text>
</comment>
<evidence type="ECO:0000256" key="7">
    <source>
        <dbReference type="SAM" id="MobiDB-lite"/>
    </source>
</evidence>
<proteinExistence type="predicted"/>
<feature type="transmembrane region" description="Helical" evidence="8">
    <location>
        <begin position="50"/>
        <end position="74"/>
    </location>
</feature>
<accession>A0ABT6C0K9</accession>
<evidence type="ECO:0000256" key="8">
    <source>
        <dbReference type="SAM" id="Phobius"/>
    </source>
</evidence>
<evidence type="ECO:0000256" key="1">
    <source>
        <dbReference type="ARBA" id="ARBA00004651"/>
    </source>
</evidence>
<evidence type="ECO:0000259" key="9">
    <source>
        <dbReference type="PROSITE" id="PS50893"/>
    </source>
</evidence>
<dbReference type="SUPFAM" id="SSF52540">
    <property type="entry name" value="P-loop containing nucleoside triphosphate hydrolases"/>
    <property type="match status" value="1"/>
</dbReference>
<keyword evidence="6 8" id="KW-0472">Membrane</keyword>
<dbReference type="RefSeq" id="WP_277244786.1">
    <property type="nucleotide sequence ID" value="NZ_JAKJLQ010000033.1"/>
</dbReference>
<evidence type="ECO:0000256" key="5">
    <source>
        <dbReference type="ARBA" id="ARBA00022989"/>
    </source>
</evidence>
<feature type="domain" description="ABC transporter" evidence="9">
    <location>
        <begin position="385"/>
        <end position="620"/>
    </location>
</feature>
<name>A0ABT6C0K9_9ACTN</name>
<dbReference type="Gene3D" id="3.40.50.300">
    <property type="entry name" value="P-loop containing nucleotide triphosphate hydrolases"/>
    <property type="match status" value="1"/>
</dbReference>
<dbReference type="InterPro" id="IPR011527">
    <property type="entry name" value="ABC1_TM_dom"/>
</dbReference>
<gene>
    <name evidence="11" type="ORF">L2299_22850</name>
</gene>
<keyword evidence="2 8" id="KW-0812">Transmembrane</keyword>
<reference evidence="11" key="1">
    <citation type="journal article" date="2022" name="Data Brief">
        <title>Draft genome sequence data of Gordonia hongkongensis strain EUFUS-Z928 isolated from the octocoral Eunicea fusca.</title>
        <authorList>
            <person name="Sanchez-Suarez J."/>
            <person name="Diaz L."/>
            <person name="Melo-Bolivar J."/>
            <person name="Villamil L."/>
        </authorList>
    </citation>
    <scope>NUCLEOTIDE SEQUENCE</scope>
    <source>
        <strain evidence="11">EUFUS-Z928</strain>
    </source>
</reference>
<dbReference type="PROSITE" id="PS50893">
    <property type="entry name" value="ABC_TRANSPORTER_2"/>
    <property type="match status" value="1"/>
</dbReference>
<dbReference type="InterPro" id="IPR027417">
    <property type="entry name" value="P-loop_NTPase"/>
</dbReference>
<dbReference type="Pfam" id="PF00664">
    <property type="entry name" value="ABC_membrane"/>
    <property type="match status" value="1"/>
</dbReference>
<dbReference type="SMART" id="SM00382">
    <property type="entry name" value="AAA"/>
    <property type="match status" value="1"/>
</dbReference>
<evidence type="ECO:0000313" key="12">
    <source>
        <dbReference type="Proteomes" id="UP001152308"/>
    </source>
</evidence>
<evidence type="ECO:0000256" key="4">
    <source>
        <dbReference type="ARBA" id="ARBA00022840"/>
    </source>
</evidence>
<dbReference type="InterPro" id="IPR039421">
    <property type="entry name" value="Type_1_exporter"/>
</dbReference>
<sequence>MSTATEPRQVDDPSACDVGPRVPTPESRPATLTVSATVRRFAPLVVGLRWRLAVAVICHLVQVGTTVVTVALFAHIVDDVLATGDLSALSTPMMIWVGVSLVGAVSSYAGGILTAGVTETVLLRLRGQLYAHIQRLAPHTRDRFGDGDLVSRTTADVEAVDSLVSSGVVSGVVAAVSLVVYGAAAFATNWQLALVAAVLAPLLWVTARRFGAVVKRASRRERQAAGRIGSLVAEGIGNMVALQADNQTSHHRARVLEQNRRWREARMSESRAGAAFDEAVTVVEVLCMVVVIAFGAWLIAGGDAQLGTLIALTGYLGYLYPQIQVLGGLLVEVTSATASAERVAEVLDAPAGVAEPIAPESLAPEPGVTDPIPARRPVSPAPVGLSLTGVSFAYPDNGSRVLEDAHLEIRAGETVAVTGPSGAGKSTLTRLLLRLYDPDAGAIRLNGTDIRHLDVSDLREHLSVLHQRPALMRGTIADNIRFGCTAATRADIAAAARAAGAAEFISRMNGGLDAEVVERGENLSGGQQQRIALARTILRNRPVLVLDEPTTGLDDETVSGILEPLARVASLRTTILITHDPRVLDLADRTVELRNGRFAEAAPVAPRSGEGALVERPRTVQLVLPVQP</sequence>
<keyword evidence="4 11" id="KW-0067">ATP-binding</keyword>
<dbReference type="InterPro" id="IPR017871">
    <property type="entry name" value="ABC_transporter-like_CS"/>
</dbReference>
<feature type="domain" description="ABC transmembrane type-1" evidence="10">
    <location>
        <begin position="53"/>
        <end position="335"/>
    </location>
</feature>
<dbReference type="Proteomes" id="UP001152308">
    <property type="component" value="Unassembled WGS sequence"/>
</dbReference>
<keyword evidence="3" id="KW-0547">Nucleotide-binding</keyword>
<organism evidence="11 12">
    <name type="scientific">Gordonia hongkongensis</name>
    <dbReference type="NCBI Taxonomy" id="1701090"/>
    <lineage>
        <taxon>Bacteria</taxon>
        <taxon>Bacillati</taxon>
        <taxon>Actinomycetota</taxon>
        <taxon>Actinomycetes</taxon>
        <taxon>Mycobacteriales</taxon>
        <taxon>Gordoniaceae</taxon>
        <taxon>Gordonia</taxon>
    </lineage>
</organism>
<dbReference type="InterPro" id="IPR036640">
    <property type="entry name" value="ABC1_TM_sf"/>
</dbReference>
<dbReference type="Gene3D" id="1.20.1560.10">
    <property type="entry name" value="ABC transporter type 1, transmembrane domain"/>
    <property type="match status" value="1"/>
</dbReference>
<dbReference type="PROSITE" id="PS50929">
    <property type="entry name" value="ABC_TM1F"/>
    <property type="match status" value="1"/>
</dbReference>
<keyword evidence="5 8" id="KW-1133">Transmembrane helix</keyword>
<dbReference type="CDD" id="cd03228">
    <property type="entry name" value="ABCC_MRP_Like"/>
    <property type="match status" value="1"/>
</dbReference>
<dbReference type="GO" id="GO:0005524">
    <property type="term" value="F:ATP binding"/>
    <property type="evidence" value="ECO:0007669"/>
    <property type="project" value="UniProtKB-KW"/>
</dbReference>
<evidence type="ECO:0000256" key="6">
    <source>
        <dbReference type="ARBA" id="ARBA00023136"/>
    </source>
</evidence>
<dbReference type="InterPro" id="IPR003439">
    <property type="entry name" value="ABC_transporter-like_ATP-bd"/>
</dbReference>
<feature type="transmembrane region" description="Helical" evidence="8">
    <location>
        <begin position="190"/>
        <end position="210"/>
    </location>
</feature>
<dbReference type="PANTHER" id="PTHR43394">
    <property type="entry name" value="ATP-DEPENDENT PERMEASE MDL1, MITOCHONDRIAL"/>
    <property type="match status" value="1"/>
</dbReference>
<dbReference type="Pfam" id="PF00005">
    <property type="entry name" value="ABC_tran"/>
    <property type="match status" value="1"/>
</dbReference>
<feature type="transmembrane region" description="Helical" evidence="8">
    <location>
        <begin position="279"/>
        <end position="300"/>
    </location>
</feature>
<evidence type="ECO:0000256" key="2">
    <source>
        <dbReference type="ARBA" id="ARBA00022692"/>
    </source>
</evidence>
<dbReference type="PROSITE" id="PS00211">
    <property type="entry name" value="ABC_TRANSPORTER_1"/>
    <property type="match status" value="1"/>
</dbReference>